<dbReference type="InterPro" id="IPR024935">
    <property type="entry name" value="Rubredoxin_dom"/>
</dbReference>
<dbReference type="InterPro" id="IPR024934">
    <property type="entry name" value="Rubredoxin-like_dom"/>
</dbReference>
<sequence length="56" mass="6472">MDKYFCTGCGYIYDPRLGDPDNGVPRGTPFEELPEDWRCPICTAPESKFLPDHYEE</sequence>
<feature type="binding site" evidence="7">
    <location>
        <position position="42"/>
    </location>
    <ligand>
        <name>Fe cation</name>
        <dbReference type="ChEBI" id="CHEBI:24875"/>
    </ligand>
</feature>
<comment type="cofactor">
    <cofactor evidence="6 7">
        <name>Fe(3+)</name>
        <dbReference type="ChEBI" id="CHEBI:29034"/>
    </cofactor>
    <text evidence="6 7">Binds 1 Fe(3+) ion per subunit.</text>
</comment>
<dbReference type="PANTHER" id="PTHR47627:SF1">
    <property type="entry name" value="RUBREDOXIN-1-RELATED"/>
    <property type="match status" value="1"/>
</dbReference>
<dbReference type="InterPro" id="IPR024922">
    <property type="entry name" value="Rubredoxin"/>
</dbReference>
<gene>
    <name evidence="9" type="ORF">SAMN04489760_11652</name>
</gene>
<dbReference type="Gene3D" id="2.20.28.10">
    <property type="match status" value="1"/>
</dbReference>
<name>A0A1H7YGU5_9BACT</name>
<dbReference type="Pfam" id="PF00301">
    <property type="entry name" value="Rubredoxin"/>
    <property type="match status" value="1"/>
</dbReference>
<dbReference type="PROSITE" id="PS50903">
    <property type="entry name" value="RUBREDOXIN_LIKE"/>
    <property type="match status" value="1"/>
</dbReference>
<evidence type="ECO:0000256" key="5">
    <source>
        <dbReference type="ARBA" id="ARBA00023004"/>
    </source>
</evidence>
<keyword evidence="4 6" id="KW-0249">Electron transport</keyword>
<proteinExistence type="inferred from homology"/>
<dbReference type="GO" id="GO:0043448">
    <property type="term" value="P:alkane catabolic process"/>
    <property type="evidence" value="ECO:0007669"/>
    <property type="project" value="TreeGrafter"/>
</dbReference>
<evidence type="ECO:0000259" key="8">
    <source>
        <dbReference type="PROSITE" id="PS50903"/>
    </source>
</evidence>
<feature type="binding site" evidence="7">
    <location>
        <position position="6"/>
    </location>
    <ligand>
        <name>Fe cation</name>
        <dbReference type="ChEBI" id="CHEBI:24875"/>
    </ligand>
</feature>
<evidence type="ECO:0000256" key="7">
    <source>
        <dbReference type="PIRSR" id="PIRSR000071-1"/>
    </source>
</evidence>
<dbReference type="InterPro" id="IPR050526">
    <property type="entry name" value="Rubredoxin_ET"/>
</dbReference>
<dbReference type="OrthoDB" id="9808980at2"/>
<dbReference type="GO" id="GO:0005506">
    <property type="term" value="F:iron ion binding"/>
    <property type="evidence" value="ECO:0007669"/>
    <property type="project" value="InterPro"/>
</dbReference>
<dbReference type="AlphaFoldDB" id="A0A1H7YGU5"/>
<dbReference type="EMBL" id="FOBS01000016">
    <property type="protein sequence ID" value="SEM45442.1"/>
    <property type="molecule type" value="Genomic_DNA"/>
</dbReference>
<comment type="similarity">
    <text evidence="1 6">Belongs to the rubredoxin family.</text>
</comment>
<feature type="domain" description="Rubredoxin-like" evidence="8">
    <location>
        <begin position="1"/>
        <end position="52"/>
    </location>
</feature>
<dbReference type="SUPFAM" id="SSF57802">
    <property type="entry name" value="Rubredoxin-like"/>
    <property type="match status" value="1"/>
</dbReference>
<evidence type="ECO:0000313" key="9">
    <source>
        <dbReference type="EMBL" id="SEM45442.1"/>
    </source>
</evidence>
<keyword evidence="3 6" id="KW-0479">Metal-binding</keyword>
<accession>A0A1H7YGU5</accession>
<dbReference type="GO" id="GO:0009055">
    <property type="term" value="F:electron transfer activity"/>
    <property type="evidence" value="ECO:0007669"/>
    <property type="project" value="InterPro"/>
</dbReference>
<feature type="binding site" evidence="7">
    <location>
        <position position="39"/>
    </location>
    <ligand>
        <name>Fe cation</name>
        <dbReference type="ChEBI" id="CHEBI:24875"/>
    </ligand>
</feature>
<dbReference type="PRINTS" id="PR00163">
    <property type="entry name" value="RUBREDOXIN"/>
</dbReference>
<dbReference type="RefSeq" id="WP_093883801.1">
    <property type="nucleotide sequence ID" value="NZ_FOBS01000016.1"/>
</dbReference>
<dbReference type="PIRSF" id="PIRSF000071">
    <property type="entry name" value="Rubredoxin"/>
    <property type="match status" value="1"/>
</dbReference>
<reference evidence="9 10" key="1">
    <citation type="submission" date="2016-10" db="EMBL/GenBank/DDBJ databases">
        <authorList>
            <person name="de Groot N.N."/>
        </authorList>
    </citation>
    <scope>NUCLEOTIDE SEQUENCE [LARGE SCALE GENOMIC DNA]</scope>
    <source>
        <strain evidence="9 10">DSM 8423</strain>
    </source>
</reference>
<dbReference type="CDD" id="cd00730">
    <property type="entry name" value="rubredoxin"/>
    <property type="match status" value="1"/>
</dbReference>
<dbReference type="STRING" id="43775.SAMN04489760_11652"/>
<keyword evidence="5 6" id="KW-0408">Iron</keyword>
<organism evidence="9 10">
    <name type="scientific">Syntrophus gentianae</name>
    <dbReference type="NCBI Taxonomy" id="43775"/>
    <lineage>
        <taxon>Bacteria</taxon>
        <taxon>Pseudomonadati</taxon>
        <taxon>Thermodesulfobacteriota</taxon>
        <taxon>Syntrophia</taxon>
        <taxon>Syntrophales</taxon>
        <taxon>Syntrophaceae</taxon>
        <taxon>Syntrophus</taxon>
    </lineage>
</organism>
<evidence type="ECO:0000256" key="1">
    <source>
        <dbReference type="ARBA" id="ARBA00005337"/>
    </source>
</evidence>
<dbReference type="Proteomes" id="UP000198744">
    <property type="component" value="Unassembled WGS sequence"/>
</dbReference>
<evidence type="ECO:0000256" key="3">
    <source>
        <dbReference type="ARBA" id="ARBA00022723"/>
    </source>
</evidence>
<evidence type="ECO:0000256" key="4">
    <source>
        <dbReference type="ARBA" id="ARBA00022982"/>
    </source>
</evidence>
<protein>
    <recommendedName>
        <fullName evidence="6">Rubredoxin</fullName>
    </recommendedName>
</protein>
<keyword evidence="10" id="KW-1185">Reference proteome</keyword>
<evidence type="ECO:0000256" key="6">
    <source>
        <dbReference type="PIRNR" id="PIRNR000071"/>
    </source>
</evidence>
<feature type="binding site" evidence="7">
    <location>
        <position position="9"/>
    </location>
    <ligand>
        <name>Fe cation</name>
        <dbReference type="ChEBI" id="CHEBI:24875"/>
    </ligand>
</feature>
<keyword evidence="2 6" id="KW-0813">Transport</keyword>
<dbReference type="PANTHER" id="PTHR47627">
    <property type="entry name" value="RUBREDOXIN"/>
    <property type="match status" value="1"/>
</dbReference>
<dbReference type="FunFam" id="2.20.28.10:FF:000001">
    <property type="entry name" value="Rubredoxin"/>
    <property type="match status" value="1"/>
</dbReference>
<evidence type="ECO:0000256" key="2">
    <source>
        <dbReference type="ARBA" id="ARBA00022448"/>
    </source>
</evidence>
<evidence type="ECO:0000313" key="10">
    <source>
        <dbReference type="Proteomes" id="UP000198744"/>
    </source>
</evidence>